<proteinExistence type="predicted"/>
<dbReference type="Pfam" id="PF00583">
    <property type="entry name" value="Acetyltransf_1"/>
    <property type="match status" value="1"/>
</dbReference>
<evidence type="ECO:0000313" key="2">
    <source>
        <dbReference type="EMBL" id="MCX2560152.1"/>
    </source>
</evidence>
<sequence>MITEVSIQQAEPTTRMKVDVTFMRMLTPPSGEGLALPEGWWIEKDVRPDLATYRMLQDRVGRPYCWWMRQAASDAVLARFLARGPVCIGLLRQGEALRGFYELNIAAPQDINLSYFGLFPEAIGQGVGRAFLDSAVRHAWSLAPLSVRVNTCTADHPRALPLYEQMGFEPVRTVEEIWDVPDRLGLTIPEQFLV</sequence>
<evidence type="ECO:0000313" key="3">
    <source>
        <dbReference type="Proteomes" id="UP001526446"/>
    </source>
</evidence>
<dbReference type="InterPro" id="IPR016181">
    <property type="entry name" value="Acyl_CoA_acyltransferase"/>
</dbReference>
<protein>
    <submittedName>
        <fullName evidence="2">GNAT family N-acetyltransferase</fullName>
        <ecNumber evidence="2">2.3.1.-</ecNumber>
    </submittedName>
</protein>
<dbReference type="Proteomes" id="UP001526446">
    <property type="component" value="Unassembled WGS sequence"/>
</dbReference>
<dbReference type="EC" id="2.3.1.-" evidence="2"/>
<reference evidence="2 3" key="1">
    <citation type="submission" date="2022-11" db="EMBL/GenBank/DDBJ databases">
        <title>Genome sequencing of Acetobacter type strain.</title>
        <authorList>
            <person name="Heo J."/>
            <person name="Lee D."/>
            <person name="Han B.-H."/>
            <person name="Hong S.-B."/>
            <person name="Kwon S.-W."/>
        </authorList>
    </citation>
    <scope>NUCLEOTIDE SEQUENCE [LARGE SCALE GENOMIC DNA]</scope>
    <source>
        <strain evidence="2 3">KACC 21251</strain>
    </source>
</reference>
<keyword evidence="2" id="KW-0808">Transferase</keyword>
<dbReference type="InterPro" id="IPR000182">
    <property type="entry name" value="GNAT_dom"/>
</dbReference>
<accession>A0ABT3Q4D4</accession>
<dbReference type="SUPFAM" id="SSF55729">
    <property type="entry name" value="Acyl-CoA N-acyltransferases (Nat)"/>
    <property type="match status" value="1"/>
</dbReference>
<evidence type="ECO:0000259" key="1">
    <source>
        <dbReference type="PROSITE" id="PS51186"/>
    </source>
</evidence>
<name>A0ABT3Q4D4_9PROT</name>
<dbReference type="GO" id="GO:0016746">
    <property type="term" value="F:acyltransferase activity"/>
    <property type="evidence" value="ECO:0007669"/>
    <property type="project" value="UniProtKB-KW"/>
</dbReference>
<dbReference type="Gene3D" id="3.40.630.30">
    <property type="match status" value="1"/>
</dbReference>
<feature type="domain" description="N-acetyltransferase" evidence="1">
    <location>
        <begin position="51"/>
        <end position="189"/>
    </location>
</feature>
<keyword evidence="2" id="KW-0012">Acyltransferase</keyword>
<comment type="caution">
    <text evidence="2">The sequence shown here is derived from an EMBL/GenBank/DDBJ whole genome shotgun (WGS) entry which is preliminary data.</text>
</comment>
<dbReference type="RefSeq" id="WP_166118901.1">
    <property type="nucleotide sequence ID" value="NZ_JAPIUX010000001.1"/>
</dbReference>
<keyword evidence="3" id="KW-1185">Reference proteome</keyword>
<organism evidence="2 3">
    <name type="scientific">Acetobacter farinalis</name>
    <dbReference type="NCBI Taxonomy" id="1260984"/>
    <lineage>
        <taxon>Bacteria</taxon>
        <taxon>Pseudomonadati</taxon>
        <taxon>Pseudomonadota</taxon>
        <taxon>Alphaproteobacteria</taxon>
        <taxon>Acetobacterales</taxon>
        <taxon>Acetobacteraceae</taxon>
        <taxon>Acetobacter</taxon>
    </lineage>
</organism>
<dbReference type="EMBL" id="JAPIUX010000001">
    <property type="protein sequence ID" value="MCX2560152.1"/>
    <property type="molecule type" value="Genomic_DNA"/>
</dbReference>
<gene>
    <name evidence="2" type="ORF">OQ252_01865</name>
</gene>
<dbReference type="PROSITE" id="PS51186">
    <property type="entry name" value="GNAT"/>
    <property type="match status" value="1"/>
</dbReference>